<dbReference type="InterPro" id="IPR020422">
    <property type="entry name" value="TYR_PHOSPHATASE_DUAL_dom"/>
</dbReference>
<feature type="region of interest" description="Disordered" evidence="13">
    <location>
        <begin position="185"/>
        <end position="222"/>
    </location>
</feature>
<dbReference type="AlphaFoldDB" id="A0A7D9DVP1"/>
<feature type="compositionally biased region" description="Acidic residues" evidence="13">
    <location>
        <begin position="189"/>
        <end position="200"/>
    </location>
</feature>
<evidence type="ECO:0000256" key="9">
    <source>
        <dbReference type="ARBA" id="ARBA00023042"/>
    </source>
</evidence>
<keyword evidence="16" id="KW-1185">Reference proteome</keyword>
<evidence type="ECO:0000313" key="16">
    <source>
        <dbReference type="Proteomes" id="UP001152795"/>
    </source>
</evidence>
<keyword evidence="5" id="KW-0548">Nucleotidyltransferase</keyword>
<dbReference type="GO" id="GO:0005524">
    <property type="term" value="F:ATP binding"/>
    <property type="evidence" value="ECO:0007669"/>
    <property type="project" value="InterPro"/>
</dbReference>
<dbReference type="GO" id="GO:0005634">
    <property type="term" value="C:nucleus"/>
    <property type="evidence" value="ECO:0007669"/>
    <property type="project" value="UniProtKB-SubCell"/>
</dbReference>
<name>A0A7D9DVP1_PARCT</name>
<comment type="caution">
    <text evidence="15">The sequence shown here is derived from an EMBL/GenBank/DDBJ whole genome shotgun (WGS) entry which is preliminary data.</text>
</comment>
<dbReference type="SUPFAM" id="SSF56091">
    <property type="entry name" value="DNA ligase/mRNA capping enzyme, catalytic domain"/>
    <property type="match status" value="1"/>
</dbReference>
<dbReference type="InterPro" id="IPR001339">
    <property type="entry name" value="mRNA_cap_enzyme_adenylation"/>
</dbReference>
<evidence type="ECO:0000256" key="3">
    <source>
        <dbReference type="ARBA" id="ARBA00022664"/>
    </source>
</evidence>
<feature type="non-terminal residue" evidence="15">
    <location>
        <position position="589"/>
    </location>
</feature>
<evidence type="ECO:0000256" key="8">
    <source>
        <dbReference type="ARBA" id="ARBA00022912"/>
    </source>
</evidence>
<keyword evidence="11" id="KW-0539">Nucleus</keyword>
<evidence type="ECO:0000256" key="6">
    <source>
        <dbReference type="ARBA" id="ARBA00022741"/>
    </source>
</evidence>
<dbReference type="GO" id="GO:0004484">
    <property type="term" value="F:mRNA guanylyltransferase activity"/>
    <property type="evidence" value="ECO:0007669"/>
    <property type="project" value="UniProtKB-EC"/>
</dbReference>
<evidence type="ECO:0000256" key="11">
    <source>
        <dbReference type="ARBA" id="ARBA00023242"/>
    </source>
</evidence>
<dbReference type="Pfam" id="PF01331">
    <property type="entry name" value="mRNA_cap_enzyme"/>
    <property type="match status" value="1"/>
</dbReference>
<dbReference type="GO" id="GO:0006370">
    <property type="term" value="P:7-methylguanosine mRNA capping"/>
    <property type="evidence" value="ECO:0007669"/>
    <property type="project" value="UniProtKB-KW"/>
</dbReference>
<dbReference type="InterPro" id="IPR000387">
    <property type="entry name" value="Tyr_Pase_dom"/>
</dbReference>
<dbReference type="GO" id="GO:0005525">
    <property type="term" value="F:GTP binding"/>
    <property type="evidence" value="ECO:0007669"/>
    <property type="project" value="UniProtKB-KW"/>
</dbReference>
<dbReference type="InterPro" id="IPR051029">
    <property type="entry name" value="mRNA_Capping_Enz/RNA_Phosphat"/>
</dbReference>
<dbReference type="PROSITE" id="PS00383">
    <property type="entry name" value="TYR_PHOSPHATASE_1"/>
    <property type="match status" value="1"/>
</dbReference>
<dbReference type="InterPro" id="IPR029021">
    <property type="entry name" value="Prot-tyrosine_phosphatase-like"/>
</dbReference>
<dbReference type="Pfam" id="PF03919">
    <property type="entry name" value="mRNA_cap_C"/>
    <property type="match status" value="1"/>
</dbReference>
<dbReference type="SMART" id="SM00195">
    <property type="entry name" value="DSPc"/>
    <property type="match status" value="1"/>
</dbReference>
<dbReference type="InterPro" id="IPR016130">
    <property type="entry name" value="Tyr_Pase_AS"/>
</dbReference>
<dbReference type="SUPFAM" id="SSF52799">
    <property type="entry name" value="(Phosphotyrosine protein) phosphatases II"/>
    <property type="match status" value="1"/>
</dbReference>
<keyword evidence="14" id="KW-0472">Membrane</keyword>
<keyword evidence="14" id="KW-1133">Transmembrane helix</keyword>
<evidence type="ECO:0000256" key="7">
    <source>
        <dbReference type="ARBA" id="ARBA00022801"/>
    </source>
</evidence>
<keyword evidence="10" id="KW-0342">GTP-binding</keyword>
<evidence type="ECO:0000256" key="13">
    <source>
        <dbReference type="SAM" id="MobiDB-lite"/>
    </source>
</evidence>
<sequence length="589" mass="67940">MKIPPRWLNCPRKSNLIADRFLAFKTFLDGRYDDDVPEANRWQLSMLLGYLNRYKKTLGLVIDLTNTDRFYDKNELEEAGIQYMKLNCKGRGEAPTEEQAFDFIRACSKFWNDYPGKIIGVHCTHGFNRTGFLIISYLVQVFEWSLEAAYQAFIQSRTPGIYKQHYLDDLCKRYDEGENLHAPELPEWCLEEDEGSDNEAENGGHEDGDGSRSDGSRKRPRREFKTGEAKFMDGISGITVAPQPTFGDIQRAVQDICGWDRGGFPGSQPVSMDVSNIRFLHDKLYRVTWKADGVRYLMYIKGRHEIYLIDRDNAVFEAPQLTFPQRKSPHAHVEDTLLDGELVMDKNEDKLTPRYLIYDIVRFQGHALGKMSHDVRTRCIDVDIVQPRNKAFQAGAFDKSKEPFSIRGKQFFSIEKSKWILKEFSPALTHETDGLVFNAVDEGYIPGACPGLLKWKPHTLNSVDFQLHITTVQQEGCLKERVGALRVGGYDQPVGFIKITNELKKLDKKIIECTYDGKNWVFMRHREDKSYPNSYATAQSNGNLSKYVVDHKLRSHAFLLGYHQLSLCVFLHVIFSIYIRDEDLRLDRF</sequence>
<dbReference type="GO" id="GO:0004721">
    <property type="term" value="F:phosphoprotein phosphatase activity"/>
    <property type="evidence" value="ECO:0007669"/>
    <property type="project" value="UniProtKB-KW"/>
</dbReference>
<dbReference type="PIRSF" id="PIRSF036958">
    <property type="entry name" value="mRNA_capping_HCE"/>
    <property type="match status" value="1"/>
</dbReference>
<keyword evidence="9" id="KW-0506">mRNA capping</keyword>
<dbReference type="PANTHER" id="PTHR10367:SF17">
    <property type="entry name" value="MRNA-CAPPING ENZYME"/>
    <property type="match status" value="1"/>
</dbReference>
<dbReference type="InterPro" id="IPR017074">
    <property type="entry name" value="mRNA_cap_enz_bifunc"/>
</dbReference>
<feature type="compositionally biased region" description="Basic and acidic residues" evidence="13">
    <location>
        <begin position="202"/>
        <end position="222"/>
    </location>
</feature>
<dbReference type="InterPro" id="IPR012340">
    <property type="entry name" value="NA-bd_OB-fold"/>
</dbReference>
<dbReference type="Gene3D" id="2.40.50.140">
    <property type="entry name" value="Nucleic acid-binding proteins"/>
    <property type="match status" value="1"/>
</dbReference>
<dbReference type="EC" id="2.7.7.50" evidence="2"/>
<proteinExistence type="predicted"/>
<dbReference type="GO" id="GO:0140818">
    <property type="term" value="F:mRNA 5'-triphosphate monophosphatase activity"/>
    <property type="evidence" value="ECO:0007669"/>
    <property type="project" value="InterPro"/>
</dbReference>
<keyword evidence="4" id="KW-0808">Transferase</keyword>
<dbReference type="Pfam" id="PF00782">
    <property type="entry name" value="DSPc"/>
    <property type="match status" value="1"/>
</dbReference>
<dbReference type="Gene3D" id="3.90.190.10">
    <property type="entry name" value="Protein tyrosine phosphatase superfamily"/>
    <property type="match status" value="1"/>
</dbReference>
<dbReference type="SUPFAM" id="SSF50249">
    <property type="entry name" value="Nucleic acid-binding proteins"/>
    <property type="match status" value="1"/>
</dbReference>
<dbReference type="CDD" id="cd07895">
    <property type="entry name" value="Adenylation_mRNA_capping"/>
    <property type="match status" value="1"/>
</dbReference>
<keyword evidence="6" id="KW-0547">Nucleotide-binding</keyword>
<protein>
    <recommendedName>
        <fullName evidence="2">mRNA guanylyltransferase</fullName>
        <ecNumber evidence="2">2.7.7.50</ecNumber>
    </recommendedName>
</protein>
<gene>
    <name evidence="15" type="ORF">PACLA_8A022723</name>
</gene>
<dbReference type="PROSITE" id="PS50056">
    <property type="entry name" value="TYR_PHOSPHATASE_2"/>
    <property type="match status" value="1"/>
</dbReference>
<dbReference type="Proteomes" id="UP001152795">
    <property type="component" value="Unassembled WGS sequence"/>
</dbReference>
<comment type="catalytic activity">
    <reaction evidence="12">
        <text>a 5'-end diphospho-ribonucleoside in mRNA + GTP + H(+) = a 5'-end (5'-triphosphoguanosine)-ribonucleoside in mRNA + diphosphate</text>
        <dbReference type="Rhea" id="RHEA:67012"/>
        <dbReference type="Rhea" id="RHEA-COMP:17165"/>
        <dbReference type="Rhea" id="RHEA-COMP:17166"/>
        <dbReference type="ChEBI" id="CHEBI:15378"/>
        <dbReference type="ChEBI" id="CHEBI:33019"/>
        <dbReference type="ChEBI" id="CHEBI:37565"/>
        <dbReference type="ChEBI" id="CHEBI:167616"/>
        <dbReference type="ChEBI" id="CHEBI:167617"/>
        <dbReference type="EC" id="2.7.7.50"/>
    </reaction>
    <physiologicalReaction direction="left-to-right" evidence="12">
        <dbReference type="Rhea" id="RHEA:67013"/>
    </physiologicalReaction>
</comment>
<keyword evidence="3" id="KW-0507">mRNA processing</keyword>
<keyword evidence="8" id="KW-0904">Protein phosphatase</keyword>
<accession>A0A7D9DVP1</accession>
<dbReference type="InterPro" id="IPR000340">
    <property type="entry name" value="Dual-sp_phosphatase_cat-dom"/>
</dbReference>
<evidence type="ECO:0000256" key="4">
    <source>
        <dbReference type="ARBA" id="ARBA00022679"/>
    </source>
</evidence>
<keyword evidence="7" id="KW-0378">Hydrolase</keyword>
<dbReference type="PROSITE" id="PS50054">
    <property type="entry name" value="TYR_PHOSPHATASE_DUAL"/>
    <property type="match status" value="1"/>
</dbReference>
<dbReference type="FunFam" id="3.30.470.30:FF:000040">
    <property type="entry name" value="mRNA-capping enzyme"/>
    <property type="match status" value="1"/>
</dbReference>
<evidence type="ECO:0000256" key="1">
    <source>
        <dbReference type="ARBA" id="ARBA00004123"/>
    </source>
</evidence>
<evidence type="ECO:0000256" key="2">
    <source>
        <dbReference type="ARBA" id="ARBA00012475"/>
    </source>
</evidence>
<dbReference type="PANTHER" id="PTHR10367">
    <property type="entry name" value="MRNA-CAPPING ENZYME"/>
    <property type="match status" value="1"/>
</dbReference>
<evidence type="ECO:0000256" key="14">
    <source>
        <dbReference type="SAM" id="Phobius"/>
    </source>
</evidence>
<feature type="transmembrane region" description="Helical" evidence="14">
    <location>
        <begin position="559"/>
        <end position="579"/>
    </location>
</feature>
<evidence type="ECO:0000256" key="5">
    <source>
        <dbReference type="ARBA" id="ARBA00022695"/>
    </source>
</evidence>
<dbReference type="EMBL" id="CACRXK020002674">
    <property type="protein sequence ID" value="CAB3995496.1"/>
    <property type="molecule type" value="Genomic_DNA"/>
</dbReference>
<comment type="subcellular location">
    <subcellularLocation>
        <location evidence="1">Nucleus</location>
    </subcellularLocation>
</comment>
<organism evidence="15 16">
    <name type="scientific">Paramuricea clavata</name>
    <name type="common">Red gorgonian</name>
    <name type="synonym">Violescent sea-whip</name>
    <dbReference type="NCBI Taxonomy" id="317549"/>
    <lineage>
        <taxon>Eukaryota</taxon>
        <taxon>Metazoa</taxon>
        <taxon>Cnidaria</taxon>
        <taxon>Anthozoa</taxon>
        <taxon>Octocorallia</taxon>
        <taxon>Malacalcyonacea</taxon>
        <taxon>Plexauridae</taxon>
        <taxon>Paramuricea</taxon>
    </lineage>
</organism>
<evidence type="ECO:0000256" key="10">
    <source>
        <dbReference type="ARBA" id="ARBA00023134"/>
    </source>
</evidence>
<dbReference type="Gene3D" id="3.30.470.30">
    <property type="entry name" value="DNA ligase/mRNA capping enzyme"/>
    <property type="match status" value="1"/>
</dbReference>
<evidence type="ECO:0000313" key="15">
    <source>
        <dbReference type="EMBL" id="CAB3995496.1"/>
    </source>
</evidence>
<reference evidence="15" key="1">
    <citation type="submission" date="2020-04" db="EMBL/GenBank/DDBJ databases">
        <authorList>
            <person name="Alioto T."/>
            <person name="Alioto T."/>
            <person name="Gomez Garrido J."/>
        </authorList>
    </citation>
    <scope>NUCLEOTIDE SEQUENCE</scope>
    <source>
        <strain evidence="15">A484AB</strain>
    </source>
</reference>
<evidence type="ECO:0000256" key="12">
    <source>
        <dbReference type="ARBA" id="ARBA00044624"/>
    </source>
</evidence>
<dbReference type="InterPro" id="IPR013846">
    <property type="entry name" value="mRNA_cap_enzyme_C"/>
</dbReference>
<dbReference type="FunFam" id="3.90.190.10:FF:000040">
    <property type="entry name" value="mRNA-capping enzyme"/>
    <property type="match status" value="1"/>
</dbReference>
<keyword evidence="14" id="KW-0812">Transmembrane</keyword>
<dbReference type="OrthoDB" id="200924at2759"/>
<dbReference type="FunFam" id="2.40.50.140:FF:000291">
    <property type="entry name" value="mRNA-capping enzyme"/>
    <property type="match status" value="1"/>
</dbReference>